<dbReference type="NCBIfam" id="NF046058">
    <property type="entry name" value="NagK_SO3507"/>
    <property type="match status" value="1"/>
</dbReference>
<dbReference type="Gene3D" id="3.30.420.40">
    <property type="match status" value="2"/>
</dbReference>
<dbReference type="Proteomes" id="UP001224392">
    <property type="component" value="Unassembled WGS sequence"/>
</dbReference>
<dbReference type="InterPro" id="IPR002731">
    <property type="entry name" value="ATPase_BadF"/>
</dbReference>
<comment type="caution">
    <text evidence="2">The sequence shown here is derived from an EMBL/GenBank/DDBJ whole genome shotgun (WGS) entry which is preliminary data.</text>
</comment>
<dbReference type="Pfam" id="PF01869">
    <property type="entry name" value="BcrAD_BadFG"/>
    <property type="match status" value="1"/>
</dbReference>
<sequence length="312" mass="32104">MVSPAESMDPLFIGIDGGGSKCRATIVNANDEVLGTGVAGPANPLFGYAQAIDSIVRSAGLAMADAGLEPSRLSSMVAGIGLAGVNLSRLYNKVNAWAHPFAEMYLTTDLHTACLGAHKGSDGAVIITGTGSCGFSVVDGEVLNLGGHGFAIGDKGSGAWFGLEAVKHTLLALDGLAPPSKMHDELLQLLDCKTADCVIEQLAGKGSGHFARLAAAVFKAANAGDPIAVAIVEDGAGYISALARKLLETNPPRLSIIGGLGEVLMPWLDEDVARQIFKPLCEPEIGCILYAKQKRGGTVSPQQQAIGIQAES</sequence>
<gene>
    <name evidence="2" type="ORF">MNKW57_08380</name>
</gene>
<evidence type="ECO:0000313" key="3">
    <source>
        <dbReference type="Proteomes" id="UP001224392"/>
    </source>
</evidence>
<evidence type="ECO:0000259" key="1">
    <source>
        <dbReference type="Pfam" id="PF01869"/>
    </source>
</evidence>
<dbReference type="RefSeq" id="WP_285763052.1">
    <property type="nucleotide sequence ID" value="NZ_BSYJ01000002.1"/>
</dbReference>
<dbReference type="SUPFAM" id="SSF53067">
    <property type="entry name" value="Actin-like ATPase domain"/>
    <property type="match status" value="2"/>
</dbReference>
<accession>A0ABQ6LWY4</accession>
<dbReference type="InterPro" id="IPR043129">
    <property type="entry name" value="ATPase_NBD"/>
</dbReference>
<dbReference type="CDD" id="cd24082">
    <property type="entry name" value="ASKHA_NBD_GspK-like"/>
    <property type="match status" value="1"/>
</dbReference>
<evidence type="ECO:0000313" key="2">
    <source>
        <dbReference type="EMBL" id="GMG86517.1"/>
    </source>
</evidence>
<protein>
    <submittedName>
        <fullName evidence="2">BadF/BadG/BcrA/BcrD ATPase family protein</fullName>
    </submittedName>
</protein>
<dbReference type="EMBL" id="BSYJ01000002">
    <property type="protein sequence ID" value="GMG86517.1"/>
    <property type="molecule type" value="Genomic_DNA"/>
</dbReference>
<reference evidence="2 3" key="1">
    <citation type="submission" date="2023-04" db="EMBL/GenBank/DDBJ databases">
        <title>Marinobulbifer ophiurae gen. nov., sp. Nov., isolate from tissue of brittle star Ophioplocus japonicus.</title>
        <authorList>
            <person name="Kawano K."/>
            <person name="Sawayama S."/>
            <person name="Nakagawa S."/>
        </authorList>
    </citation>
    <scope>NUCLEOTIDE SEQUENCE [LARGE SCALE GENOMIC DNA]</scope>
    <source>
        <strain evidence="2 3">NKW57</strain>
    </source>
</reference>
<dbReference type="PANTHER" id="PTHR43190:SF3">
    <property type="entry name" value="N-ACETYL-D-GLUCOSAMINE KINASE"/>
    <property type="match status" value="1"/>
</dbReference>
<keyword evidence="3" id="KW-1185">Reference proteome</keyword>
<dbReference type="PANTHER" id="PTHR43190">
    <property type="entry name" value="N-ACETYL-D-GLUCOSAMINE KINASE"/>
    <property type="match status" value="1"/>
</dbReference>
<name>A0ABQ6LWY4_9GAMM</name>
<feature type="domain" description="ATPase BadF/BadG/BcrA/BcrD type" evidence="1">
    <location>
        <begin position="13"/>
        <end position="291"/>
    </location>
</feature>
<organism evidence="2 3">
    <name type="scientific">Biformimicrobium ophioploci</name>
    <dbReference type="NCBI Taxonomy" id="3036711"/>
    <lineage>
        <taxon>Bacteria</taxon>
        <taxon>Pseudomonadati</taxon>
        <taxon>Pseudomonadota</taxon>
        <taxon>Gammaproteobacteria</taxon>
        <taxon>Cellvibrionales</taxon>
        <taxon>Microbulbiferaceae</taxon>
        <taxon>Biformimicrobium</taxon>
    </lineage>
</organism>
<dbReference type="InterPro" id="IPR052519">
    <property type="entry name" value="Euk-type_GlcNAc_Kinase"/>
</dbReference>
<proteinExistence type="predicted"/>